<dbReference type="Proteomes" id="UP001595528">
    <property type="component" value="Unassembled WGS sequence"/>
</dbReference>
<dbReference type="SMART" id="SM01080">
    <property type="entry name" value="CHASE2"/>
    <property type="match status" value="1"/>
</dbReference>
<evidence type="ECO:0000259" key="2">
    <source>
        <dbReference type="PROSITE" id="PS50125"/>
    </source>
</evidence>
<dbReference type="SMART" id="SM00044">
    <property type="entry name" value="CYCc"/>
    <property type="match status" value="1"/>
</dbReference>
<accession>A0ABV7L8K5</accession>
<dbReference type="InterPro" id="IPR029787">
    <property type="entry name" value="Nucleotide_cyclase"/>
</dbReference>
<organism evidence="3 4">
    <name type="scientific">Marinibaculum pumilum</name>
    <dbReference type="NCBI Taxonomy" id="1766165"/>
    <lineage>
        <taxon>Bacteria</taxon>
        <taxon>Pseudomonadati</taxon>
        <taxon>Pseudomonadota</taxon>
        <taxon>Alphaproteobacteria</taxon>
        <taxon>Rhodospirillales</taxon>
        <taxon>Rhodospirillaceae</taxon>
        <taxon>Marinibaculum</taxon>
    </lineage>
</organism>
<feature type="transmembrane region" description="Helical" evidence="1">
    <location>
        <begin position="385"/>
        <end position="403"/>
    </location>
</feature>
<keyword evidence="4" id="KW-1185">Reference proteome</keyword>
<keyword evidence="1" id="KW-0812">Transmembrane</keyword>
<dbReference type="Pfam" id="PF05226">
    <property type="entry name" value="CHASE2"/>
    <property type="match status" value="1"/>
</dbReference>
<gene>
    <name evidence="3" type="ORF">ACFOGJ_25335</name>
</gene>
<feature type="transmembrane region" description="Helical" evidence="1">
    <location>
        <begin position="327"/>
        <end position="345"/>
    </location>
</feature>
<dbReference type="EMBL" id="JBHRTR010000048">
    <property type="protein sequence ID" value="MFC3230597.1"/>
    <property type="molecule type" value="Genomic_DNA"/>
</dbReference>
<dbReference type="PANTHER" id="PTHR43081:SF1">
    <property type="entry name" value="ADENYLATE CYCLASE, TERMINAL-DIFFERENTIATION SPECIFIC"/>
    <property type="match status" value="1"/>
</dbReference>
<dbReference type="InterPro" id="IPR001054">
    <property type="entry name" value="A/G_cyclase"/>
</dbReference>
<dbReference type="RefSeq" id="WP_379905914.1">
    <property type="nucleotide sequence ID" value="NZ_JBHRTR010000048.1"/>
</dbReference>
<comment type="caution">
    <text evidence="3">The sequence shown here is derived from an EMBL/GenBank/DDBJ whole genome shotgun (WGS) entry which is preliminary data.</text>
</comment>
<reference evidence="4" key="1">
    <citation type="journal article" date="2019" name="Int. J. Syst. Evol. Microbiol.">
        <title>The Global Catalogue of Microorganisms (GCM) 10K type strain sequencing project: providing services to taxonomists for standard genome sequencing and annotation.</title>
        <authorList>
            <consortium name="The Broad Institute Genomics Platform"/>
            <consortium name="The Broad Institute Genome Sequencing Center for Infectious Disease"/>
            <person name="Wu L."/>
            <person name="Ma J."/>
        </authorList>
    </citation>
    <scope>NUCLEOTIDE SEQUENCE [LARGE SCALE GENOMIC DNA]</scope>
    <source>
        <strain evidence="4">KCTC 42964</strain>
    </source>
</reference>
<proteinExistence type="predicted"/>
<dbReference type="Pfam" id="PF00211">
    <property type="entry name" value="Guanylate_cyc"/>
    <property type="match status" value="1"/>
</dbReference>
<dbReference type="CDD" id="cd07302">
    <property type="entry name" value="CHD"/>
    <property type="match status" value="1"/>
</dbReference>
<evidence type="ECO:0000256" key="1">
    <source>
        <dbReference type="SAM" id="Phobius"/>
    </source>
</evidence>
<dbReference type="Gene3D" id="3.30.70.1230">
    <property type="entry name" value="Nucleotide cyclase"/>
    <property type="match status" value="1"/>
</dbReference>
<evidence type="ECO:0000313" key="3">
    <source>
        <dbReference type="EMBL" id="MFC3230597.1"/>
    </source>
</evidence>
<keyword evidence="1" id="KW-1133">Transmembrane helix</keyword>
<evidence type="ECO:0000313" key="4">
    <source>
        <dbReference type="Proteomes" id="UP001595528"/>
    </source>
</evidence>
<dbReference type="PANTHER" id="PTHR43081">
    <property type="entry name" value="ADENYLATE CYCLASE, TERMINAL-DIFFERENTIATION SPECIFIC-RELATED"/>
    <property type="match status" value="1"/>
</dbReference>
<feature type="transmembrane region" description="Helical" evidence="1">
    <location>
        <begin position="352"/>
        <end position="373"/>
    </location>
</feature>
<dbReference type="PROSITE" id="PS50125">
    <property type="entry name" value="GUANYLATE_CYCLASE_2"/>
    <property type="match status" value="1"/>
</dbReference>
<protein>
    <submittedName>
        <fullName evidence="3">CHASE2 domain-containing protein</fullName>
    </submittedName>
</protein>
<dbReference type="InterPro" id="IPR007890">
    <property type="entry name" value="CHASE2"/>
</dbReference>
<dbReference type="SUPFAM" id="SSF55073">
    <property type="entry name" value="Nucleotide cyclase"/>
    <property type="match status" value="1"/>
</dbReference>
<dbReference type="InterPro" id="IPR050697">
    <property type="entry name" value="Adenylyl/Guanylyl_Cyclase_3/4"/>
</dbReference>
<sequence>MSRARLATLVLALAFALGFGLWRQASFDPVGDAFENSLLDLRFRVRGAIAPPAAITIVAIDEAAVSRIGTMAPLRTALAEALERIEAAAPAAVAINLLLLDRTAADARLARVLAASDRALLAVATTDEAEAARTTSLPEVLQSLARSAFPVVAGARPARRPDLHPFLPHAGLAGAAELGHVNIARSADRVARQIPLALPIAPDEGHLPALSLAAVRLAESESALALLPGSAVRLGDRRIDTDADGQVTLNHYGPPGSIRTVSLGDLLAGAVAPSAFAGRLVFVGATAESLRDLYATPFAPDVPGVEILATLAGNLIDDNLVQRDTAASAWSILLGLLLALLAWRAAWLRRPWAALAATLLVWFGGAVLMQLAFAPGLLWLDGSAVLAATLFATAISGFTRHLSDLQTTHRLSREHANLSHYLSPVMARQLASRPAGEMDDRTQDAAVLFLDVAGYTALAETMTPGQVSIFLGRLHAHAEAAVAAHGGAIVEFLGDGVLAVFGLPAPAPADAAAALVCGAALLDDHAPSYPVTDDGRPSPLRVSVHYGPVGMAVLGGRRHGHFTVTGDTVNVAARLQEVAKQHGEAFVATRQAIDAAALADGVTPPHFTRLTEVSIRGRRQATEVWVRRDPDPSGR</sequence>
<name>A0ABV7L8K5_9PROT</name>
<feature type="domain" description="Guanylate cyclase" evidence="2">
    <location>
        <begin position="446"/>
        <end position="576"/>
    </location>
</feature>
<keyword evidence="1" id="KW-0472">Membrane</keyword>